<keyword evidence="4" id="KW-0808">Transferase</keyword>
<dbReference type="SUPFAM" id="SSF75169">
    <property type="entry name" value="DsrEFH-like"/>
    <property type="match status" value="1"/>
</dbReference>
<accession>A0AAW7YUH9</accession>
<dbReference type="RefSeq" id="WP_061997315.1">
    <property type="nucleotide sequence ID" value="NZ_CAXIBE010000122.1"/>
</dbReference>
<dbReference type="PANTHER" id="PTHR34874">
    <property type="entry name" value="PROTEIN YCHN"/>
    <property type="match status" value="1"/>
</dbReference>
<protein>
    <submittedName>
        <fullName evidence="5">Sulfurtransferase complex subunit TusD</fullName>
    </submittedName>
</protein>
<evidence type="ECO:0000256" key="2">
    <source>
        <dbReference type="ARBA" id="ARBA00007067"/>
    </source>
</evidence>
<dbReference type="NCBIfam" id="TIGR03012">
    <property type="entry name" value="sulf_tusD_dsrE"/>
    <property type="match status" value="1"/>
</dbReference>
<sequence>MAHYSILVTSSPYEGQHAQRAVAFIKSAISQGHTVNNIFFYGQGVHHANGFMVEVGDEFYPLKAWQALKNEHNITLLLCITAAVKRGVIGEQEAASAGVSAANVADGFEQAGLGEFFTALHDCDKVVQF</sequence>
<dbReference type="InterPro" id="IPR017463">
    <property type="entry name" value="Sulphur_relay_TusD/DsrE"/>
</dbReference>
<name>A0AAW7YUH9_9ALTE</name>
<dbReference type="EMBL" id="JAUOQI010000001">
    <property type="protein sequence ID" value="MDO6575989.1"/>
    <property type="molecule type" value="Genomic_DNA"/>
</dbReference>
<comment type="similarity">
    <text evidence="2">Belongs to the DsrE/TusD family.</text>
</comment>
<dbReference type="Pfam" id="PF02635">
    <property type="entry name" value="DsrE"/>
    <property type="match status" value="1"/>
</dbReference>
<reference evidence="5" key="1">
    <citation type="submission" date="2023-07" db="EMBL/GenBank/DDBJ databases">
        <title>Genome content predicts the carbon catabolic preferences of heterotrophic bacteria.</title>
        <authorList>
            <person name="Gralka M."/>
        </authorList>
    </citation>
    <scope>NUCLEOTIDE SEQUENCE</scope>
    <source>
        <strain evidence="5">F2M12</strain>
    </source>
</reference>
<dbReference type="PANTHER" id="PTHR34874:SF3">
    <property type="entry name" value="SULFURTRANSFERASE TUSD"/>
    <property type="match status" value="1"/>
</dbReference>
<dbReference type="AlphaFoldDB" id="A0AAW7YUH9"/>
<dbReference type="NCBIfam" id="NF001237">
    <property type="entry name" value="PRK00207.1"/>
    <property type="match status" value="1"/>
</dbReference>
<dbReference type="InterPro" id="IPR003787">
    <property type="entry name" value="Sulphur_relay_DsrE/F-like"/>
</dbReference>
<evidence type="ECO:0000256" key="4">
    <source>
        <dbReference type="ARBA" id="ARBA00022679"/>
    </source>
</evidence>
<dbReference type="GO" id="GO:1990228">
    <property type="term" value="C:sulfurtransferase complex"/>
    <property type="evidence" value="ECO:0007669"/>
    <property type="project" value="TreeGrafter"/>
</dbReference>
<evidence type="ECO:0000313" key="5">
    <source>
        <dbReference type="EMBL" id="MDO6575989.1"/>
    </source>
</evidence>
<dbReference type="GO" id="GO:0097163">
    <property type="term" value="F:sulfur carrier activity"/>
    <property type="evidence" value="ECO:0007669"/>
    <property type="project" value="TreeGrafter"/>
</dbReference>
<dbReference type="Gene3D" id="3.40.1260.10">
    <property type="entry name" value="DsrEFH-like"/>
    <property type="match status" value="1"/>
</dbReference>
<comment type="caution">
    <text evidence="5">The sequence shown here is derived from an EMBL/GenBank/DDBJ whole genome shotgun (WGS) entry which is preliminary data.</text>
</comment>
<evidence type="ECO:0000313" key="6">
    <source>
        <dbReference type="Proteomes" id="UP001170717"/>
    </source>
</evidence>
<dbReference type="GeneID" id="83257364"/>
<proteinExistence type="inferred from homology"/>
<evidence type="ECO:0000256" key="1">
    <source>
        <dbReference type="ARBA" id="ARBA00004496"/>
    </source>
</evidence>
<dbReference type="GO" id="GO:0016783">
    <property type="term" value="F:sulfurtransferase activity"/>
    <property type="evidence" value="ECO:0007669"/>
    <property type="project" value="InterPro"/>
</dbReference>
<evidence type="ECO:0000256" key="3">
    <source>
        <dbReference type="ARBA" id="ARBA00022490"/>
    </source>
</evidence>
<dbReference type="InterPro" id="IPR027396">
    <property type="entry name" value="DsrEFH-like"/>
</dbReference>
<keyword evidence="3" id="KW-0963">Cytoplasm</keyword>
<comment type="subcellular location">
    <subcellularLocation>
        <location evidence="1">Cytoplasm</location>
    </subcellularLocation>
</comment>
<dbReference type="GO" id="GO:0002143">
    <property type="term" value="P:tRNA wobble position uridine thiolation"/>
    <property type="evidence" value="ECO:0007669"/>
    <property type="project" value="TreeGrafter"/>
</dbReference>
<organism evidence="5 6">
    <name type="scientific">Alteromonas stellipolaris</name>
    <dbReference type="NCBI Taxonomy" id="233316"/>
    <lineage>
        <taxon>Bacteria</taxon>
        <taxon>Pseudomonadati</taxon>
        <taxon>Pseudomonadota</taxon>
        <taxon>Gammaproteobacteria</taxon>
        <taxon>Alteromonadales</taxon>
        <taxon>Alteromonadaceae</taxon>
        <taxon>Alteromonas/Salinimonas group</taxon>
        <taxon>Alteromonas</taxon>
    </lineage>
</organism>
<dbReference type="Proteomes" id="UP001170717">
    <property type="component" value="Unassembled WGS sequence"/>
</dbReference>
<gene>
    <name evidence="5" type="primary">tusD</name>
    <name evidence="5" type="ORF">Q4527_01215</name>
</gene>